<evidence type="ECO:0000256" key="10">
    <source>
        <dbReference type="SAM" id="MobiDB-lite"/>
    </source>
</evidence>
<feature type="domain" description="Methyl-accepting transducer" evidence="11">
    <location>
        <begin position="505"/>
        <end position="673"/>
    </location>
</feature>
<evidence type="ECO:0000313" key="12">
    <source>
        <dbReference type="EMBL" id="MCK9799551.1"/>
    </source>
</evidence>
<evidence type="ECO:0000256" key="1">
    <source>
        <dbReference type="ARBA" id="ARBA00004236"/>
    </source>
</evidence>
<dbReference type="AlphaFoldDB" id="A0A9X2C6Y9"/>
<dbReference type="PANTHER" id="PTHR32089:SF112">
    <property type="entry name" value="LYSOZYME-LIKE PROTEIN-RELATED"/>
    <property type="match status" value="1"/>
</dbReference>
<evidence type="ECO:0000256" key="4">
    <source>
        <dbReference type="ARBA" id="ARBA00022692"/>
    </source>
</evidence>
<dbReference type="SUPFAM" id="SSF58104">
    <property type="entry name" value="Methyl-accepting chemotaxis protein (MCP) signaling domain"/>
    <property type="match status" value="1"/>
</dbReference>
<name>A0A9X2C6Y9_9PSED</name>
<dbReference type="PRINTS" id="PR00260">
    <property type="entry name" value="CHEMTRNSDUCR"/>
</dbReference>
<comment type="similarity">
    <text evidence="8">Belongs to the methyl-accepting chemotaxis (MCP) protein family.</text>
</comment>
<dbReference type="Pfam" id="PF00015">
    <property type="entry name" value="MCPsignal"/>
    <property type="match status" value="1"/>
</dbReference>
<evidence type="ECO:0000256" key="7">
    <source>
        <dbReference type="ARBA" id="ARBA00023224"/>
    </source>
</evidence>
<evidence type="ECO:0000313" key="13">
    <source>
        <dbReference type="Proteomes" id="UP001155059"/>
    </source>
</evidence>
<keyword evidence="3" id="KW-0488">Methylation</keyword>
<accession>A0A9X2C6Y9</accession>
<dbReference type="PROSITE" id="PS50111">
    <property type="entry name" value="CHEMOTAXIS_TRANSDUC_2"/>
    <property type="match status" value="1"/>
</dbReference>
<dbReference type="PANTHER" id="PTHR32089">
    <property type="entry name" value="METHYL-ACCEPTING CHEMOTAXIS PROTEIN MCPB"/>
    <property type="match status" value="1"/>
</dbReference>
<dbReference type="Pfam" id="PF10442">
    <property type="entry name" value="FIST_C"/>
    <property type="match status" value="1"/>
</dbReference>
<comment type="subcellular location">
    <subcellularLocation>
        <location evidence="1">Cell membrane</location>
    </subcellularLocation>
</comment>
<dbReference type="GO" id="GO:0007165">
    <property type="term" value="P:signal transduction"/>
    <property type="evidence" value="ECO:0007669"/>
    <property type="project" value="UniProtKB-KW"/>
</dbReference>
<dbReference type="Gene3D" id="1.10.287.950">
    <property type="entry name" value="Methyl-accepting chemotaxis protein"/>
    <property type="match status" value="1"/>
</dbReference>
<feature type="region of interest" description="Disordered" evidence="10">
    <location>
        <begin position="647"/>
        <end position="673"/>
    </location>
</feature>
<sequence length="673" mass="73549">MSLFSRFKTASAEDSGVVSLVTCARQLAEHVAALSIVPVYITGFVSPHIDLDQAARCIAARFPGATLSLCTSAGELRSSASGLYCETGQQWDRIVLALFDSTVIASAEAVHIPLHSEDIRGQGRRLNMRERIAQLVSSIKAVRVSTAIDHRDTLAYVTFDGLSASESFFMEALYESGRFPCLFVGGSAGGKLDFKSTLIHDGQRSYANHAQVVFLKSAKNIRFGVFKSQNFEKTNFSLSVLTASLEERYISQVVKANGDISSMVAALCETFSCAPGQLEKHLAQYSFAIRVGEELFVRSIARIDLQSERVHLFCDVAPGEELVMVKRTPLVDETRKDFARFLSNKPGQALIGLLNDCILRRLNNSAELGRMGGVFGDTPVLGFSTFGEILGLNLNQTLTAVFFFRVPPKAHFHDEYLDNFIAYYGEFKAFFLRRQIKKLSGLSQVVVKQIEQFKQKNFSAAIDTLGLDEHIQPVFAGLSDLGQVLHRADSDQQQISSQLQRYSGELHVSMDELSSTIQLQGQVIDKAGSTVKTLAQQADDVVISSRDLAQSSLRIQSVVQVIQQIAGQTNLLALNAAIEAARAGEMGRGFAVVADEVRKLAEKTTQNAGEIGDDIDRLAAEIRKVAQHIEEQSTEVGTLSELLSELEGSSSATAGTSQRTRDVADTLIGLTRR</sequence>
<dbReference type="InterPro" id="IPR004089">
    <property type="entry name" value="MCPsignal_dom"/>
</dbReference>
<evidence type="ECO:0000256" key="2">
    <source>
        <dbReference type="ARBA" id="ARBA00022475"/>
    </source>
</evidence>
<comment type="caution">
    <text evidence="12">The sequence shown here is derived from an EMBL/GenBank/DDBJ whole genome shotgun (WGS) entry which is preliminary data.</text>
</comment>
<reference evidence="12 13" key="2">
    <citation type="journal article" date="2023" name="Plant Pathol.">
        <title>Dismantling and reorganizing Pseudomonas marginalis sensu#lato.</title>
        <authorList>
            <person name="Sawada H."/>
            <person name="Fujikawa T."/>
            <person name="Satou M."/>
        </authorList>
    </citation>
    <scope>NUCLEOTIDE SEQUENCE [LARGE SCALE GENOMIC DNA]</scope>
    <source>
        <strain evidence="12 13">MAFF 302030</strain>
    </source>
</reference>
<evidence type="ECO:0000256" key="3">
    <source>
        <dbReference type="ARBA" id="ARBA00022481"/>
    </source>
</evidence>
<dbReference type="GO" id="GO:0004888">
    <property type="term" value="F:transmembrane signaling receptor activity"/>
    <property type="evidence" value="ECO:0007669"/>
    <property type="project" value="InterPro"/>
</dbReference>
<dbReference type="GO" id="GO:0005886">
    <property type="term" value="C:plasma membrane"/>
    <property type="evidence" value="ECO:0007669"/>
    <property type="project" value="UniProtKB-SubCell"/>
</dbReference>
<dbReference type="InterPro" id="IPR013702">
    <property type="entry name" value="FIST_domain_N"/>
</dbReference>
<evidence type="ECO:0000256" key="5">
    <source>
        <dbReference type="ARBA" id="ARBA00022989"/>
    </source>
</evidence>
<evidence type="ECO:0000256" key="6">
    <source>
        <dbReference type="ARBA" id="ARBA00023136"/>
    </source>
</evidence>
<evidence type="ECO:0000256" key="8">
    <source>
        <dbReference type="ARBA" id="ARBA00029447"/>
    </source>
</evidence>
<protein>
    <submittedName>
        <fullName evidence="12">Methyl-accepting chemotaxis protein</fullName>
    </submittedName>
</protein>
<keyword evidence="7 9" id="KW-0807">Transducer</keyword>
<evidence type="ECO:0000256" key="9">
    <source>
        <dbReference type="PROSITE-ProRule" id="PRU00284"/>
    </source>
</evidence>
<dbReference type="SMART" id="SM00283">
    <property type="entry name" value="MA"/>
    <property type="match status" value="1"/>
</dbReference>
<dbReference type="GO" id="GO:0006935">
    <property type="term" value="P:chemotaxis"/>
    <property type="evidence" value="ECO:0007669"/>
    <property type="project" value="InterPro"/>
</dbReference>
<organism evidence="12 13">
    <name type="scientific">Pseudomonas morbosilactucae</name>
    <dbReference type="NCBI Taxonomy" id="2938197"/>
    <lineage>
        <taxon>Bacteria</taxon>
        <taxon>Pseudomonadati</taxon>
        <taxon>Pseudomonadota</taxon>
        <taxon>Gammaproteobacteria</taxon>
        <taxon>Pseudomonadales</taxon>
        <taxon>Pseudomonadaceae</taxon>
        <taxon>Pseudomonas</taxon>
    </lineage>
</organism>
<keyword evidence="6" id="KW-0472">Membrane</keyword>
<keyword evidence="2" id="KW-1003">Cell membrane</keyword>
<evidence type="ECO:0000259" key="11">
    <source>
        <dbReference type="PROSITE" id="PS50111"/>
    </source>
</evidence>
<dbReference type="InterPro" id="IPR004090">
    <property type="entry name" value="Chemotax_Me-accpt_rcpt"/>
</dbReference>
<dbReference type="SMART" id="SM01204">
    <property type="entry name" value="FIST_C"/>
    <property type="match status" value="1"/>
</dbReference>
<dbReference type="Proteomes" id="UP001155059">
    <property type="component" value="Unassembled WGS sequence"/>
</dbReference>
<dbReference type="SMART" id="SM00897">
    <property type="entry name" value="FIST"/>
    <property type="match status" value="1"/>
</dbReference>
<dbReference type="EMBL" id="JALQCW010000045">
    <property type="protein sequence ID" value="MCK9799551.1"/>
    <property type="molecule type" value="Genomic_DNA"/>
</dbReference>
<keyword evidence="4" id="KW-0812">Transmembrane</keyword>
<keyword evidence="5" id="KW-1133">Transmembrane helix</keyword>
<gene>
    <name evidence="12" type="ORF">M1B34_18025</name>
</gene>
<reference evidence="12 13" key="1">
    <citation type="journal article" date="2022" name="Int. J. Syst. Evol. Microbiol.">
        <title>Pseudomonas aegrilactucae sp. nov. and Pseudomonas morbosilactucae sp. nov., pathogens causing bacterial rot of lettuce in Japan.</title>
        <authorList>
            <person name="Sawada H."/>
            <person name="Fujikawa T."/>
            <person name="Satou M."/>
        </authorList>
    </citation>
    <scope>NUCLEOTIDE SEQUENCE [LARGE SCALE GENOMIC DNA]</scope>
    <source>
        <strain evidence="12 13">MAFF 302030</strain>
    </source>
</reference>
<proteinExistence type="inferred from homology"/>
<dbReference type="Pfam" id="PF08495">
    <property type="entry name" value="FIST"/>
    <property type="match status" value="1"/>
</dbReference>
<dbReference type="InterPro" id="IPR019494">
    <property type="entry name" value="FIST_C"/>
</dbReference>